<dbReference type="EMBL" id="CP060784">
    <property type="protein sequence ID" value="QNP51779.1"/>
    <property type="molecule type" value="Genomic_DNA"/>
</dbReference>
<evidence type="ECO:0000313" key="2">
    <source>
        <dbReference type="Proteomes" id="UP000516093"/>
    </source>
</evidence>
<dbReference type="InterPro" id="IPR011990">
    <property type="entry name" value="TPR-like_helical_dom_sf"/>
</dbReference>
<protein>
    <submittedName>
        <fullName evidence="1">Tetratricopeptide repeat protein</fullName>
    </submittedName>
</protein>
<organism evidence="1 2">
    <name type="scientific">Hymenobacter qilianensis</name>
    <dbReference type="NCBI Taxonomy" id="1385715"/>
    <lineage>
        <taxon>Bacteria</taxon>
        <taxon>Pseudomonadati</taxon>
        <taxon>Bacteroidota</taxon>
        <taxon>Cytophagia</taxon>
        <taxon>Cytophagales</taxon>
        <taxon>Hymenobacteraceae</taxon>
        <taxon>Hymenobacter</taxon>
    </lineage>
</organism>
<dbReference type="Gene3D" id="1.25.40.10">
    <property type="entry name" value="Tetratricopeptide repeat domain"/>
    <property type="match status" value="1"/>
</dbReference>
<dbReference type="AlphaFoldDB" id="A0A7H0GU13"/>
<dbReference type="Proteomes" id="UP000516093">
    <property type="component" value="Chromosome"/>
</dbReference>
<proteinExistence type="predicted"/>
<keyword evidence="2" id="KW-1185">Reference proteome</keyword>
<dbReference type="KEGG" id="hqi:H9L05_17770"/>
<evidence type="ECO:0000313" key="1">
    <source>
        <dbReference type="EMBL" id="QNP51779.1"/>
    </source>
</evidence>
<gene>
    <name evidence="1" type="ORF">H9L05_17770</name>
</gene>
<dbReference type="RefSeq" id="WP_187732051.1">
    <property type="nucleotide sequence ID" value="NZ_CP060784.1"/>
</dbReference>
<dbReference type="Pfam" id="PF14559">
    <property type="entry name" value="TPR_19"/>
    <property type="match status" value="1"/>
</dbReference>
<sequence>MLERVYSELILGGMPGGASSTKAVDALKRAHELDPKRIQFCYDLARVYQNQRQFDEAITVLVDSQKLEPVTGEELEVSRRCRNLLQQLARQKRGRNEVE</sequence>
<reference evidence="1 2" key="1">
    <citation type="submission" date="2020-08" db="EMBL/GenBank/DDBJ databases">
        <title>Genome sequence of Hymenobacter qilianensis JCM 19763T.</title>
        <authorList>
            <person name="Hyun D.-W."/>
            <person name="Bae J.-W."/>
        </authorList>
    </citation>
    <scope>NUCLEOTIDE SEQUENCE [LARGE SCALE GENOMIC DNA]</scope>
    <source>
        <strain evidence="1 2">JCM 19763</strain>
    </source>
</reference>
<accession>A0A7H0GU13</accession>
<dbReference type="SUPFAM" id="SSF48452">
    <property type="entry name" value="TPR-like"/>
    <property type="match status" value="1"/>
</dbReference>
<name>A0A7H0GU13_9BACT</name>